<protein>
    <submittedName>
        <fullName evidence="3">DegV family EDD domain-containing protein</fullName>
    </submittedName>
</protein>
<accession>A0A6M8B5F6</accession>
<dbReference type="EMBL" id="CP053642">
    <property type="protein sequence ID" value="QKD79897.1"/>
    <property type="molecule type" value="Genomic_DNA"/>
</dbReference>
<dbReference type="PROSITE" id="PS51482">
    <property type="entry name" value="DEGV"/>
    <property type="match status" value="1"/>
</dbReference>
<dbReference type="PANTHER" id="PTHR33434:SF2">
    <property type="entry name" value="FATTY ACID-BINDING PROTEIN TM_1468"/>
    <property type="match status" value="1"/>
</dbReference>
<keyword evidence="4" id="KW-1185">Reference proteome</keyword>
<dbReference type="Gene3D" id="3.40.50.10170">
    <property type="match status" value="2"/>
</dbReference>
<dbReference type="AlphaFoldDB" id="A0A6M8B5F6"/>
<dbReference type="PANTHER" id="PTHR33434">
    <property type="entry name" value="DEGV DOMAIN-CONTAINING PROTEIN DR_1986-RELATED"/>
    <property type="match status" value="1"/>
</dbReference>
<organism evidence="3 4">
    <name type="scientific">Actinomyces marmotae</name>
    <dbReference type="NCBI Taxonomy" id="2737173"/>
    <lineage>
        <taxon>Bacteria</taxon>
        <taxon>Bacillati</taxon>
        <taxon>Actinomycetota</taxon>
        <taxon>Actinomycetes</taxon>
        <taxon>Actinomycetales</taxon>
        <taxon>Actinomycetaceae</taxon>
        <taxon>Actinomyces</taxon>
    </lineage>
</organism>
<dbReference type="GO" id="GO:0008289">
    <property type="term" value="F:lipid binding"/>
    <property type="evidence" value="ECO:0007669"/>
    <property type="project" value="UniProtKB-KW"/>
</dbReference>
<dbReference type="InterPro" id="IPR050270">
    <property type="entry name" value="DegV_domain_contain"/>
</dbReference>
<dbReference type="NCBIfam" id="TIGR00762">
    <property type="entry name" value="DegV"/>
    <property type="match status" value="1"/>
</dbReference>
<sequence>MSLAVVTDSSSCLPADLARARGIGVVPLHATTGDGDRPGSTSRPSPDELAHAYAHAARGADEVLALHLAASLSGTADAATRAAEKINQALGRRVVTVLDSGTTGGALGQAAIAASGAATADDGVERARDLVSRSAVLFLVDDLAHLRRGGRLDRRTALLGGALGVRPILRVTADGIRPVEAVRGAKRARARLAELAAGLASQGAGAIGQTGLIIHADDGTAARALIDAIAAGAPGEEPHGPTGADATAAEAELQAAPPAGGRTDEPARFWPFDPALSVHVGPGALGCVIISPGSRGTTGPAMRT</sequence>
<evidence type="ECO:0000256" key="1">
    <source>
        <dbReference type="ARBA" id="ARBA00023121"/>
    </source>
</evidence>
<evidence type="ECO:0000313" key="3">
    <source>
        <dbReference type="EMBL" id="QKD79897.1"/>
    </source>
</evidence>
<dbReference type="Gene3D" id="3.30.1180.10">
    <property type="match status" value="1"/>
</dbReference>
<gene>
    <name evidence="3" type="ORF">HPC72_06305</name>
</gene>
<evidence type="ECO:0000313" key="4">
    <source>
        <dbReference type="Proteomes" id="UP000504752"/>
    </source>
</evidence>
<dbReference type="SUPFAM" id="SSF82549">
    <property type="entry name" value="DAK1/DegV-like"/>
    <property type="match status" value="1"/>
</dbReference>
<dbReference type="InterPro" id="IPR043168">
    <property type="entry name" value="DegV_C"/>
</dbReference>
<keyword evidence="1" id="KW-0446">Lipid-binding</keyword>
<name>A0A6M8B5F6_9ACTO</name>
<evidence type="ECO:0000256" key="2">
    <source>
        <dbReference type="SAM" id="MobiDB-lite"/>
    </source>
</evidence>
<reference evidence="3 4" key="1">
    <citation type="submission" date="2020-05" db="EMBL/GenBank/DDBJ databases">
        <title>Actinomyces sp. zg-325.</title>
        <authorList>
            <person name="Yang C."/>
        </authorList>
    </citation>
    <scope>NUCLEOTIDE SEQUENCE [LARGE SCALE GENOMIC DNA]</scope>
    <source>
        <strain evidence="4">zg-325</strain>
    </source>
</reference>
<dbReference type="Pfam" id="PF02645">
    <property type="entry name" value="DegV"/>
    <property type="match status" value="1"/>
</dbReference>
<feature type="region of interest" description="Disordered" evidence="2">
    <location>
        <begin position="28"/>
        <end position="47"/>
    </location>
</feature>
<dbReference type="Proteomes" id="UP000504752">
    <property type="component" value="Chromosome"/>
</dbReference>
<dbReference type="RefSeq" id="WP_159523374.1">
    <property type="nucleotide sequence ID" value="NZ_CP053642.1"/>
</dbReference>
<dbReference type="KEGG" id="amam:HPC72_06305"/>
<proteinExistence type="predicted"/>
<dbReference type="InterPro" id="IPR003797">
    <property type="entry name" value="DegV"/>
</dbReference>